<dbReference type="Proteomes" id="UP000503412">
    <property type="component" value="Segment"/>
</dbReference>
<protein>
    <submittedName>
        <fullName evidence="1">Structural protein</fullName>
    </submittedName>
</protein>
<name>A0A6C0X1E6_9CAUD</name>
<accession>A0A6C0X1E6</accession>
<dbReference type="EMBL" id="MT002975">
    <property type="protein sequence ID" value="QIC52882.1"/>
    <property type="molecule type" value="Genomic_DNA"/>
</dbReference>
<reference evidence="1 2" key="1">
    <citation type="submission" date="2020-01" db="EMBL/GenBank/DDBJ databases">
        <authorList>
            <person name="Cicha C.L."/>
            <person name="Wiedenheft B."/>
        </authorList>
    </citation>
    <scope>NUCLEOTIDE SEQUENCE [LARGE SCALE GENOMIC DNA]</scope>
</reference>
<evidence type="ECO:0000313" key="2">
    <source>
        <dbReference type="Proteomes" id="UP000503412"/>
    </source>
</evidence>
<evidence type="ECO:0000313" key="1">
    <source>
        <dbReference type="EMBL" id="QIC52882.1"/>
    </source>
</evidence>
<sequence length="155" mass="16471">MSYDNVIQDFSVGEVITGDTSGAEGTVSEILPGGGLVLKDIVNAKNVSGGSFLDNEMLTGDQGGSAQAASVLSNIVPGVAFPDGLTTADMSYVWAFKNRLWFAQKESLNIWYMDAPDAVGGDPVVYPMGGILTLGGSVLWGRFMVYGNRCCWRFV</sequence>
<proteinExistence type="predicted"/>
<organism evidence="1 2">
    <name type="scientific">Brucella phage EF4</name>
    <dbReference type="NCBI Taxonomy" id="2706778"/>
    <lineage>
        <taxon>Viruses</taxon>
        <taxon>Duplodnaviria</taxon>
        <taxon>Heunggongvirae</taxon>
        <taxon>Uroviricota</taxon>
        <taxon>Caudoviricetes</taxon>
        <taxon>Perisivirus</taxon>
        <taxon>Perisivirus Pr</taxon>
    </lineage>
</organism>